<evidence type="ECO:0000256" key="1">
    <source>
        <dbReference type="SAM" id="Phobius"/>
    </source>
</evidence>
<dbReference type="Proteomes" id="UP001207918">
    <property type="component" value="Unassembled WGS sequence"/>
</dbReference>
<comment type="caution">
    <text evidence="2">The sequence shown here is derived from an EMBL/GenBank/DDBJ whole genome shotgun (WGS) entry which is preliminary data.</text>
</comment>
<keyword evidence="1" id="KW-0472">Membrane</keyword>
<name>A0ABT3PRC8_9BACT</name>
<protein>
    <recommendedName>
        <fullName evidence="4">Peptidase MA superfamily protein</fullName>
    </recommendedName>
</protein>
<dbReference type="EMBL" id="JAGGJA010000013">
    <property type="protein sequence ID" value="MCW9708415.1"/>
    <property type="molecule type" value="Genomic_DNA"/>
</dbReference>
<accession>A0ABT3PRC8</accession>
<organism evidence="2 3">
    <name type="scientific">Fodinibius salsisoli</name>
    <dbReference type="NCBI Taxonomy" id="2820877"/>
    <lineage>
        <taxon>Bacteria</taxon>
        <taxon>Pseudomonadati</taxon>
        <taxon>Balneolota</taxon>
        <taxon>Balneolia</taxon>
        <taxon>Balneolales</taxon>
        <taxon>Balneolaceae</taxon>
        <taxon>Fodinibius</taxon>
    </lineage>
</organism>
<reference evidence="2 3" key="1">
    <citation type="submission" date="2021-03" db="EMBL/GenBank/DDBJ databases">
        <title>Aliifodinibius sp. nov., a new bacterium isolated from saline soil.</title>
        <authorList>
            <person name="Galisteo C."/>
            <person name="De La Haba R."/>
            <person name="Sanchez-Porro C."/>
            <person name="Ventosa A."/>
        </authorList>
    </citation>
    <scope>NUCLEOTIDE SEQUENCE [LARGE SCALE GENOMIC DNA]</scope>
    <source>
        <strain evidence="2 3">1BSP15-2V2</strain>
    </source>
</reference>
<keyword evidence="1" id="KW-0812">Transmembrane</keyword>
<feature type="transmembrane region" description="Helical" evidence="1">
    <location>
        <begin position="167"/>
        <end position="187"/>
    </location>
</feature>
<evidence type="ECO:0008006" key="4">
    <source>
        <dbReference type="Google" id="ProtNLM"/>
    </source>
</evidence>
<feature type="transmembrane region" description="Helical" evidence="1">
    <location>
        <begin position="12"/>
        <end position="30"/>
    </location>
</feature>
<evidence type="ECO:0000313" key="2">
    <source>
        <dbReference type="EMBL" id="MCW9708415.1"/>
    </source>
</evidence>
<feature type="transmembrane region" description="Helical" evidence="1">
    <location>
        <begin position="91"/>
        <end position="114"/>
    </location>
</feature>
<feature type="transmembrane region" description="Helical" evidence="1">
    <location>
        <begin position="126"/>
        <end position="147"/>
    </location>
</feature>
<keyword evidence="3" id="KW-1185">Reference proteome</keyword>
<feature type="transmembrane region" description="Helical" evidence="1">
    <location>
        <begin position="36"/>
        <end position="53"/>
    </location>
</feature>
<feature type="transmembrane region" description="Helical" evidence="1">
    <location>
        <begin position="199"/>
        <end position="218"/>
    </location>
</feature>
<proteinExistence type="predicted"/>
<keyword evidence="1" id="KW-1133">Transmembrane helix</keyword>
<dbReference type="RefSeq" id="WP_265767199.1">
    <property type="nucleotide sequence ID" value="NZ_JAGGJA010000013.1"/>
</dbReference>
<sequence>MLQNASFHTYQIPLLALLVGTGMLFIPLLGNFHIESAMLASLIGCFWAGLKACNGDQSRHDFFEALTILGYLYVAAVPLLVYALLSGCLSIHGLAFWILFPSGSVYFGYALGRLIRKWNIPYTKTLTVGFLLTIAIGILLFELFAYPQVYFFNHVWGGWPGPIYDETITVNIGTVFFRSITLFWILLLWHIPAINKQRFAVWLVAFSSIALGISYTQLAEMGVVSPPSYLQSVLGGHKETAHFNIYYDHQYYSEAEIQLLAQEHEFYFRQISNKLELSLPKADQKIKSYLYANPWQKKKLVGAKFTSYVPVWLGQDQLHIAKQQIGSSLKHELVHVLSKQFGNRLLNASWSIGLIEGVAVAVAGGSSSTTTIDQIVASERPYPNARELRSSFSPLGFYGGRSGVNYTTGGSFVQYLINNYPVEYLKEAYRTGRIGQAYPQEWPQLVQGWHRHLDSISVDSVDQRIARRIFAIPSLFEQPCPHVVSDFAAAWDSYQYYQATDDTAKALQALDKVLMVSDSLPPIKAEWSYRHLVAGHGSKVRARASLADTTVDLQLLYADAFKENGQALQAENHMERAQVLFNEHPDLLIKPALDTRLDSEQWQIYRQLTYQQQLPDSATFEKAMYRTKIRSIKKAIDEEEWQTVIRYGRQLLEEPIQVTYFDELLQLVQYLGFREKYELAEQWINKLSRLSLRDRYQQRLQQERKWLNFLESTGKN</sequence>
<feature type="transmembrane region" description="Helical" evidence="1">
    <location>
        <begin position="65"/>
        <end position="85"/>
    </location>
</feature>
<gene>
    <name evidence="2" type="ORF">J6I44_16255</name>
</gene>
<evidence type="ECO:0000313" key="3">
    <source>
        <dbReference type="Proteomes" id="UP001207918"/>
    </source>
</evidence>